<keyword evidence="2" id="KW-1185">Reference proteome</keyword>
<evidence type="ECO:0000313" key="1">
    <source>
        <dbReference type="EMBL" id="KAJ9056998.1"/>
    </source>
</evidence>
<organism evidence="1 2">
    <name type="scientific">Entomophthora muscae</name>
    <dbReference type="NCBI Taxonomy" id="34485"/>
    <lineage>
        <taxon>Eukaryota</taxon>
        <taxon>Fungi</taxon>
        <taxon>Fungi incertae sedis</taxon>
        <taxon>Zoopagomycota</taxon>
        <taxon>Entomophthoromycotina</taxon>
        <taxon>Entomophthoromycetes</taxon>
        <taxon>Entomophthorales</taxon>
        <taxon>Entomophthoraceae</taxon>
        <taxon>Entomophthora</taxon>
    </lineage>
</organism>
<protein>
    <submittedName>
        <fullName evidence="1">Uncharacterized protein</fullName>
    </submittedName>
</protein>
<dbReference type="Proteomes" id="UP001165960">
    <property type="component" value="Unassembled WGS sequence"/>
</dbReference>
<name>A0ACC2S3Y1_9FUNG</name>
<gene>
    <name evidence="1" type="ORF">DSO57_1026658</name>
</gene>
<dbReference type="EMBL" id="QTSX02005837">
    <property type="protein sequence ID" value="KAJ9056998.1"/>
    <property type="molecule type" value="Genomic_DNA"/>
</dbReference>
<accession>A0ACC2S3Y1</accession>
<proteinExistence type="predicted"/>
<sequence length="293" mass="32568">MTESGNTIVWFLILPISFAPLMLVASNPTVLGRKYKSNPKVRIFVVCLCCASEHNRYSYCSLKLTINYLLKPKLLGWNLIQDLNPHRWLALETKGLAAYIFLGLNPQAEVKNGFPKGEASQTKEIIALNEGAIKMPNGGNKIPTVCFMSLKTTPDTNQDASSEVSAGLWPKLMTTTQEQDNQVTNLGILTNERAPSQSAILPLLNLGVLATRPHISQYLDEPLMENINERPSGPSALLPAYFCLTGVLFGPVHFTEYPLKPEYTDYIPKKVLELYSLAHKKHQLDTTNKVPLT</sequence>
<reference evidence="1" key="1">
    <citation type="submission" date="2022-04" db="EMBL/GenBank/DDBJ databases">
        <title>Genome of the entomopathogenic fungus Entomophthora muscae.</title>
        <authorList>
            <person name="Elya C."/>
            <person name="Lovett B.R."/>
            <person name="Lee E."/>
            <person name="Macias A.M."/>
            <person name="Hajek A.E."/>
            <person name="De Bivort B.L."/>
            <person name="Kasson M.T."/>
            <person name="De Fine Licht H.H."/>
            <person name="Stajich J.E."/>
        </authorList>
    </citation>
    <scope>NUCLEOTIDE SEQUENCE</scope>
    <source>
        <strain evidence="1">Berkeley</strain>
    </source>
</reference>
<comment type="caution">
    <text evidence="1">The sequence shown here is derived from an EMBL/GenBank/DDBJ whole genome shotgun (WGS) entry which is preliminary data.</text>
</comment>
<evidence type="ECO:0000313" key="2">
    <source>
        <dbReference type="Proteomes" id="UP001165960"/>
    </source>
</evidence>